<evidence type="ECO:0000256" key="1">
    <source>
        <dbReference type="SAM" id="Coils"/>
    </source>
</evidence>
<feature type="compositionally biased region" description="Basic and acidic residues" evidence="2">
    <location>
        <begin position="344"/>
        <end position="358"/>
    </location>
</feature>
<dbReference type="EMBL" id="KB007811">
    <property type="protein sequence ID" value="ELR24651.1"/>
    <property type="molecule type" value="Genomic_DNA"/>
</dbReference>
<dbReference type="InterPro" id="IPR036390">
    <property type="entry name" value="WH_DNA-bd_sf"/>
</dbReference>
<feature type="region of interest" description="Disordered" evidence="2">
    <location>
        <begin position="322"/>
        <end position="358"/>
    </location>
</feature>
<dbReference type="AlphaFoldDB" id="L8HJV1"/>
<dbReference type="GeneID" id="14925674"/>
<dbReference type="OrthoDB" id="39497at2759"/>
<dbReference type="STRING" id="1257118.L8HJV1"/>
<feature type="compositionally biased region" description="Polar residues" evidence="2">
    <location>
        <begin position="191"/>
        <end position="201"/>
    </location>
</feature>
<feature type="coiled-coil region" evidence="1">
    <location>
        <begin position="994"/>
        <end position="1024"/>
    </location>
</feature>
<feature type="compositionally biased region" description="Acidic residues" evidence="2">
    <location>
        <begin position="328"/>
        <end position="343"/>
    </location>
</feature>
<dbReference type="Proteomes" id="UP000011083">
    <property type="component" value="Unassembled WGS sequence"/>
</dbReference>
<proteinExistence type="predicted"/>
<dbReference type="SMART" id="SM00049">
    <property type="entry name" value="DEP"/>
    <property type="match status" value="1"/>
</dbReference>
<feature type="region of interest" description="Disordered" evidence="2">
    <location>
        <begin position="148"/>
        <end position="172"/>
    </location>
</feature>
<organism evidence="5 6">
    <name type="scientific">Acanthamoeba castellanii (strain ATCC 30010 / Neff)</name>
    <dbReference type="NCBI Taxonomy" id="1257118"/>
    <lineage>
        <taxon>Eukaryota</taxon>
        <taxon>Amoebozoa</taxon>
        <taxon>Discosea</taxon>
        <taxon>Longamoebia</taxon>
        <taxon>Centramoebida</taxon>
        <taxon>Acanthamoebidae</taxon>
        <taxon>Acanthamoeba</taxon>
    </lineage>
</organism>
<keyword evidence="6" id="KW-1185">Reference proteome</keyword>
<gene>
    <name evidence="5" type="ORF">ACA1_172770</name>
</gene>
<reference evidence="5 6" key="1">
    <citation type="journal article" date="2013" name="Genome Biol.">
        <title>Genome of Acanthamoeba castellanii highlights extensive lateral gene transfer and early evolution of tyrosine kinase signaling.</title>
        <authorList>
            <person name="Clarke M."/>
            <person name="Lohan A.J."/>
            <person name="Liu B."/>
            <person name="Lagkouvardos I."/>
            <person name="Roy S."/>
            <person name="Zafar N."/>
            <person name="Bertelli C."/>
            <person name="Schilde C."/>
            <person name="Kianianmomeni A."/>
            <person name="Burglin T.R."/>
            <person name="Frech C."/>
            <person name="Turcotte B."/>
            <person name="Kopec K.O."/>
            <person name="Synnott J.M."/>
            <person name="Choo C."/>
            <person name="Paponov I."/>
            <person name="Finkler A."/>
            <person name="Soon Heng Tan C."/>
            <person name="Hutchins A.P."/>
            <person name="Weinmeier T."/>
            <person name="Rattei T."/>
            <person name="Chu J.S."/>
            <person name="Gimenez G."/>
            <person name="Irimia M."/>
            <person name="Rigden D.J."/>
            <person name="Fitzpatrick D.A."/>
            <person name="Lorenzo-Morales J."/>
            <person name="Bateman A."/>
            <person name="Chiu C.H."/>
            <person name="Tang P."/>
            <person name="Hegemann P."/>
            <person name="Fromm H."/>
            <person name="Raoult D."/>
            <person name="Greub G."/>
            <person name="Miranda-Saavedra D."/>
            <person name="Chen N."/>
            <person name="Nash P."/>
            <person name="Ginger M.L."/>
            <person name="Horn M."/>
            <person name="Schaap P."/>
            <person name="Caler L."/>
            <person name="Loftus B."/>
        </authorList>
    </citation>
    <scope>NUCLEOTIDE SEQUENCE [LARGE SCALE GENOMIC DNA]</scope>
    <source>
        <strain evidence="5 6">Neff</strain>
    </source>
</reference>
<evidence type="ECO:0000256" key="2">
    <source>
        <dbReference type="SAM" id="MobiDB-lite"/>
    </source>
</evidence>
<evidence type="ECO:0000313" key="5">
    <source>
        <dbReference type="EMBL" id="ELR24651.1"/>
    </source>
</evidence>
<dbReference type="GO" id="GO:0035556">
    <property type="term" value="P:intracellular signal transduction"/>
    <property type="evidence" value="ECO:0007669"/>
    <property type="project" value="InterPro"/>
</dbReference>
<dbReference type="Pfam" id="PF00610">
    <property type="entry name" value="DEP"/>
    <property type="match status" value="1"/>
</dbReference>
<feature type="compositionally biased region" description="Basic and acidic residues" evidence="2">
    <location>
        <begin position="282"/>
        <end position="296"/>
    </location>
</feature>
<dbReference type="Pfam" id="PF13236">
    <property type="entry name" value="CLU"/>
    <property type="match status" value="2"/>
</dbReference>
<dbReference type="SUPFAM" id="SSF46785">
    <property type="entry name" value="Winged helix' DNA-binding domain"/>
    <property type="match status" value="1"/>
</dbReference>
<dbReference type="InterPro" id="IPR027523">
    <property type="entry name" value="CLU_prot"/>
</dbReference>
<dbReference type="GO" id="GO:0003729">
    <property type="term" value="F:mRNA binding"/>
    <property type="evidence" value="ECO:0007669"/>
    <property type="project" value="TreeGrafter"/>
</dbReference>
<accession>L8HJV1</accession>
<sequence>MALDPMAGGIALRNRKYRLKTYRQCFDVDEFVAWVVAYGQRVLGRQVTREEAIRTGEQLHRARVIEHVVDKNKPFQEGFFFWRFTEHFMQHTRFPPSPSESTEGGLNLFMPAMPVNSTDLNRSQWTSVQKWTVDEELEAKSRRPNILLGSRTTLDTEETKNESEEATSDQKAAERDALYLYVDLSSSASVNAEPVNETNTKAAEEEDVVIDGGYSGVNDGEPEASIYSAVDGAQAQQKKPKKEKKKTKPAKPQLRDLVNSVYVDGGYAGTGEDTTETVYSGESRDKWEEENKEAERTNSIYSTMDGASDDEAVAYEDDDATDATATATDDDQSDSEVDSDDESDHSKATKKKVEGTTEILERNKGKGIDWNHRFQDLLSRFGKDDTVPDGLYCLQNDFICAATAYARLIISEITLPPKLKTIKPVGIGGLAGGEKYIKNGILFKFALDSQLKVADTKGGWANKWMYGWDAPSHKNAGKAAGRELNGIQAMFVTFTPKLNDGGRTVHADIPELNDAMAQACQSLGLCGHKVKDKILYGPGDIEAHHGTDGRYYVLDFARLLPPESPPDDPEERKSDLRGVFYKLLRPELVFAYKQKHNIYLCSDAFTAWGQFDPRAPEMCRDVTVATRYLHNTVIPDFARRLSTSSKFAVEYCDFIRSSSSSSSTPSSSPSGGKSTVDRAYQGALELLDKFILGITSDLHASGGNIRHLEELRRLLLSICVARIAKNNIREQMRSASSHFAARSTDVITNTHTAMTSQLEGGTPADEPYKKIICTNLNLLLGAQGFEDAAHTYWTHEVKRELKQQFRVLLTDEEMQSTFDLRQHMEMKMFFLYLSRIIGVEVDGKAIKGLWKGLSSTVAGAKTFVFLQSDIMALHPRVKKAFFANLAAGMQCLKEAKQVSAAAADADVSDPIARQTVLRQLSHAKKVLFEAQTTVPSCPFVNLHCGLVMAEIARLKAGPRCDSLFDSAYERFQASLDIKPLEAAYDAYVAALRSHAGLKRRLVGARAEAEAARELDDRADRLEAARLADERLALPGKSCISG</sequence>
<evidence type="ECO:0000313" key="6">
    <source>
        <dbReference type="Proteomes" id="UP000011083"/>
    </source>
</evidence>
<feature type="region of interest" description="Disordered" evidence="2">
    <location>
        <begin position="191"/>
        <end position="307"/>
    </location>
</feature>
<dbReference type="RefSeq" id="XP_004356551.1">
    <property type="nucleotide sequence ID" value="XM_004356498.1"/>
</dbReference>
<dbReference type="InterPro" id="IPR000591">
    <property type="entry name" value="DEP_dom"/>
</dbReference>
<dbReference type="Gene3D" id="1.10.10.10">
    <property type="entry name" value="Winged helix-like DNA-binding domain superfamily/Winged helix DNA-binding domain"/>
    <property type="match status" value="1"/>
</dbReference>
<dbReference type="PROSITE" id="PS51823">
    <property type="entry name" value="CLU"/>
    <property type="match status" value="1"/>
</dbReference>
<dbReference type="InterPro" id="IPR025697">
    <property type="entry name" value="CLU_dom"/>
</dbReference>
<evidence type="ECO:0000259" key="3">
    <source>
        <dbReference type="PROSITE" id="PS50186"/>
    </source>
</evidence>
<dbReference type="GO" id="GO:0005737">
    <property type="term" value="C:cytoplasm"/>
    <property type="evidence" value="ECO:0007669"/>
    <property type="project" value="TreeGrafter"/>
</dbReference>
<dbReference type="VEuPathDB" id="AmoebaDB:ACA1_172770"/>
<feature type="domain" description="DEP" evidence="3">
    <location>
        <begin position="6"/>
        <end position="86"/>
    </location>
</feature>
<name>L8HJV1_ACACF</name>
<keyword evidence="1" id="KW-0175">Coiled coil</keyword>
<dbReference type="PROSITE" id="PS50186">
    <property type="entry name" value="DEP"/>
    <property type="match status" value="1"/>
</dbReference>
<dbReference type="CDD" id="cd04371">
    <property type="entry name" value="DEP"/>
    <property type="match status" value="1"/>
</dbReference>
<evidence type="ECO:0000259" key="4">
    <source>
        <dbReference type="PROSITE" id="PS51823"/>
    </source>
</evidence>
<dbReference type="GO" id="GO:0048312">
    <property type="term" value="P:intracellular distribution of mitochondria"/>
    <property type="evidence" value="ECO:0007669"/>
    <property type="project" value="TreeGrafter"/>
</dbReference>
<feature type="compositionally biased region" description="Basic residues" evidence="2">
    <location>
        <begin position="238"/>
        <end position="249"/>
    </location>
</feature>
<dbReference type="InterPro" id="IPR036388">
    <property type="entry name" value="WH-like_DNA-bd_sf"/>
</dbReference>
<dbReference type="PANTHER" id="PTHR12601">
    <property type="entry name" value="EUKARYOTIC TRANSLATION INITIATION FACTOR 3 SUBUNIT EIF-3"/>
    <property type="match status" value="1"/>
</dbReference>
<dbReference type="KEGG" id="acan:ACA1_172770"/>
<feature type="domain" description="Clu" evidence="4">
    <location>
        <begin position="340"/>
        <end position="567"/>
    </location>
</feature>
<protein>
    <submittedName>
        <fullName evidence="5">Domain found in dishevelled, egl10, and pleckstrin domain containing protein</fullName>
    </submittedName>
</protein>
<dbReference type="PANTHER" id="PTHR12601:SF6">
    <property type="entry name" value="CLUSTERED MITOCHONDRIA PROTEIN HOMOLOG"/>
    <property type="match status" value="1"/>
</dbReference>